<evidence type="ECO:0000259" key="3">
    <source>
        <dbReference type="Pfam" id="PF06094"/>
    </source>
</evidence>
<gene>
    <name evidence="4" type="ORF">SLS60_006895</name>
</gene>
<dbReference type="PANTHER" id="PTHR31544:SF4">
    <property type="entry name" value="GAMMA-GLUTAMYLCYCLOTRANSFERASE-RELATED"/>
    <property type="match status" value="1"/>
</dbReference>
<dbReference type="Gene3D" id="3.10.490.10">
    <property type="entry name" value="Gamma-glutamyl cyclotransferase-like"/>
    <property type="match status" value="1"/>
</dbReference>
<dbReference type="PANTHER" id="PTHR31544">
    <property type="entry name" value="AIG2-LIKE PROTEIN D"/>
    <property type="match status" value="1"/>
</dbReference>
<accession>A0ABR3R8M9</accession>
<feature type="compositionally biased region" description="Acidic residues" evidence="2">
    <location>
        <begin position="309"/>
        <end position="337"/>
    </location>
</feature>
<organism evidence="4 5">
    <name type="scientific">Paraconiothyrium brasiliense</name>
    <dbReference type="NCBI Taxonomy" id="300254"/>
    <lineage>
        <taxon>Eukaryota</taxon>
        <taxon>Fungi</taxon>
        <taxon>Dikarya</taxon>
        <taxon>Ascomycota</taxon>
        <taxon>Pezizomycotina</taxon>
        <taxon>Dothideomycetes</taxon>
        <taxon>Pleosporomycetidae</taxon>
        <taxon>Pleosporales</taxon>
        <taxon>Massarineae</taxon>
        <taxon>Didymosphaeriaceae</taxon>
        <taxon>Paraconiothyrium</taxon>
    </lineage>
</organism>
<comment type="caution">
    <text evidence="4">The sequence shown here is derived from an EMBL/GenBank/DDBJ whole genome shotgun (WGS) entry which is preliminary data.</text>
</comment>
<evidence type="ECO:0000313" key="4">
    <source>
        <dbReference type="EMBL" id="KAL1600509.1"/>
    </source>
</evidence>
<dbReference type="InterPro" id="IPR009288">
    <property type="entry name" value="AIG2-like_dom"/>
</dbReference>
<dbReference type="SUPFAM" id="SSF110857">
    <property type="entry name" value="Gamma-glutamyl cyclotransferase-like"/>
    <property type="match status" value="1"/>
</dbReference>
<name>A0ABR3R8M9_9PLEO</name>
<dbReference type="Pfam" id="PF06094">
    <property type="entry name" value="GGACT"/>
    <property type="match status" value="1"/>
</dbReference>
<comment type="similarity">
    <text evidence="1">Belongs to the gamma-glutamylcyclotransferase family.</text>
</comment>
<keyword evidence="5" id="KW-1185">Reference proteome</keyword>
<feature type="region of interest" description="Disordered" evidence="2">
    <location>
        <begin position="274"/>
        <end position="364"/>
    </location>
</feature>
<reference evidence="4 5" key="1">
    <citation type="submission" date="2024-02" db="EMBL/GenBank/DDBJ databases">
        <title>De novo assembly and annotation of 12 fungi associated with fruit tree decline syndrome in Ontario, Canada.</title>
        <authorList>
            <person name="Sulman M."/>
            <person name="Ellouze W."/>
            <person name="Ilyukhin E."/>
        </authorList>
    </citation>
    <scope>NUCLEOTIDE SEQUENCE [LARGE SCALE GENOMIC DNA]</scope>
    <source>
        <strain evidence="4 5">M42-189</strain>
    </source>
</reference>
<feature type="domain" description="Gamma-glutamylcyclotransferase AIG2-like" evidence="3">
    <location>
        <begin position="181"/>
        <end position="268"/>
    </location>
</feature>
<dbReference type="InterPro" id="IPR036568">
    <property type="entry name" value="GGCT-like_sf"/>
</dbReference>
<dbReference type="EMBL" id="JAKJXO020000009">
    <property type="protein sequence ID" value="KAL1600509.1"/>
    <property type="molecule type" value="Genomic_DNA"/>
</dbReference>
<feature type="compositionally biased region" description="Acidic residues" evidence="2">
    <location>
        <begin position="276"/>
        <end position="302"/>
    </location>
</feature>
<evidence type="ECO:0000256" key="2">
    <source>
        <dbReference type="SAM" id="MobiDB-lite"/>
    </source>
</evidence>
<sequence>MSTLPYTQYFLKLSCPVETKAKLHVALQDDTVPVIEFPELHGATALYAYMTSFTVLSLLRQFPQADFKVYRARKPATKDLSNTSIAPTLGIDISLPQHRNLVVDPRPRQDEYPVRYFFYGTLCEPERLAQVLGIETIVTSDDGTGTDSQDDSTIRCGSQISEGGCQEASNEEEKDQGLQSHEDATLTPAPILTPACILRGKVRSWRGKYAALVDGDEDDLVQGWVYDVKTREDEDRLREYEGGNYEVVRCEISVTGEVVLVRGLTFRFCGKKNELQEEEEEDDGSEEDDGEESEGEKSEDESTDKVSDEEVSDEEDPDDDDLAQEGPDAEELGEELGEERSGEKETEDDYHEASRRSPMKSLVGRSLRMMMRKNLRERIGVFGDARASCTLDF</sequence>
<evidence type="ECO:0000313" key="5">
    <source>
        <dbReference type="Proteomes" id="UP001521785"/>
    </source>
</evidence>
<dbReference type="Proteomes" id="UP001521785">
    <property type="component" value="Unassembled WGS sequence"/>
</dbReference>
<feature type="region of interest" description="Disordered" evidence="2">
    <location>
        <begin position="140"/>
        <end position="185"/>
    </location>
</feature>
<proteinExistence type="inferred from homology"/>
<evidence type="ECO:0000256" key="1">
    <source>
        <dbReference type="ARBA" id="ARBA00008861"/>
    </source>
</evidence>
<protein>
    <recommendedName>
        <fullName evidence="3">Gamma-glutamylcyclotransferase AIG2-like domain-containing protein</fullName>
    </recommendedName>
</protein>
<dbReference type="InterPro" id="IPR045038">
    <property type="entry name" value="AIG2-like"/>
</dbReference>